<proteinExistence type="predicted"/>
<dbReference type="OrthoDB" id="7776561at2"/>
<keyword evidence="1" id="KW-0732">Signal</keyword>
<gene>
    <name evidence="2" type="ORF">C5F48_05345</name>
</gene>
<feature type="chain" id="PRO_5015427361" evidence="1">
    <location>
        <begin position="20"/>
        <end position="94"/>
    </location>
</feature>
<feature type="signal peptide" evidence="1">
    <location>
        <begin position="1"/>
        <end position="19"/>
    </location>
</feature>
<comment type="caution">
    <text evidence="2">The sequence shown here is derived from an EMBL/GenBank/DDBJ whole genome shotgun (WGS) entry which is preliminary data.</text>
</comment>
<dbReference type="EMBL" id="PZKG01000015">
    <property type="protein sequence ID" value="PTE22775.1"/>
    <property type="molecule type" value="Genomic_DNA"/>
</dbReference>
<evidence type="ECO:0000313" key="3">
    <source>
        <dbReference type="Proteomes" id="UP000241010"/>
    </source>
</evidence>
<keyword evidence="3" id="KW-1185">Reference proteome</keyword>
<evidence type="ECO:0000313" key="2">
    <source>
        <dbReference type="EMBL" id="PTE22775.1"/>
    </source>
</evidence>
<dbReference type="AlphaFoldDB" id="A0A2T4JY00"/>
<sequence length="94" mass="9944">MRFLILLCLAAPAALPAAASTDEAWESFRAEVRDGCLAAAAPLGTAVVEVNRWGSESHGAALVTLQTEAGEVERRVCIFDKRSKAVELTEPFGG</sequence>
<evidence type="ECO:0000256" key="1">
    <source>
        <dbReference type="SAM" id="SignalP"/>
    </source>
</evidence>
<reference evidence="2 3" key="1">
    <citation type="submission" date="2018-03" db="EMBL/GenBank/DDBJ databases">
        <title>Cereibacter changlensis.</title>
        <authorList>
            <person name="Meyer T.E."/>
            <person name="Miller S."/>
            <person name="Lodha T."/>
            <person name="Gandham S."/>
            <person name="Chintalapati S."/>
            <person name="Chintalapati V.R."/>
        </authorList>
    </citation>
    <scope>NUCLEOTIDE SEQUENCE [LARGE SCALE GENOMIC DNA]</scope>
    <source>
        <strain evidence="2 3">JA139</strain>
    </source>
</reference>
<dbReference type="Proteomes" id="UP000241010">
    <property type="component" value="Unassembled WGS sequence"/>
</dbReference>
<protein>
    <submittedName>
        <fullName evidence="2">Uncharacterized protein</fullName>
    </submittedName>
</protein>
<name>A0A2T4JY00_9RHOB</name>
<accession>A0A2T4JY00</accession>
<dbReference type="RefSeq" id="WP_107662878.1">
    <property type="nucleotide sequence ID" value="NZ_PZKG01000015.1"/>
</dbReference>
<organism evidence="2 3">
    <name type="scientific">Cereibacter changlensis JA139</name>
    <dbReference type="NCBI Taxonomy" id="1188249"/>
    <lineage>
        <taxon>Bacteria</taxon>
        <taxon>Pseudomonadati</taxon>
        <taxon>Pseudomonadota</taxon>
        <taxon>Alphaproteobacteria</taxon>
        <taxon>Rhodobacterales</taxon>
        <taxon>Paracoccaceae</taxon>
        <taxon>Cereibacter</taxon>
    </lineage>
</organism>